<comment type="similarity">
    <text evidence="6">Belongs to the RnpA family.</text>
</comment>
<evidence type="ECO:0000313" key="8">
    <source>
        <dbReference type="EMBL" id="RIA75545.1"/>
    </source>
</evidence>
<dbReference type="GO" id="GO:0004526">
    <property type="term" value="F:ribonuclease P activity"/>
    <property type="evidence" value="ECO:0007669"/>
    <property type="project" value="UniProtKB-UniRule"/>
</dbReference>
<keyword evidence="1 6" id="KW-0819">tRNA processing</keyword>
<sequence length="117" mass="13826">MKKQYRVKKSEEIEKIIKEKNYKSNPYLTLYKRNNTETGHFRYAISVGKKIGNAVERNRIKRLITAVIDNLSIDLDSSTDVFIIARVQIKELSYDELKKQLEYLFRKQKLIKGEKNG</sequence>
<comment type="function">
    <text evidence="6">RNaseP catalyzes the removal of the 5'-leader sequence from pre-tRNA to produce the mature 5'-terminus. It can also cleave other RNA substrates such as 4.5S RNA. The protein component plays an auxiliary but essential role in vivo by binding to the 5'-leader sequence and broadening the substrate specificity of the ribozyme.</text>
</comment>
<keyword evidence="9" id="KW-1185">Reference proteome</keyword>
<dbReference type="GO" id="GO:0030677">
    <property type="term" value="C:ribonuclease P complex"/>
    <property type="evidence" value="ECO:0007669"/>
    <property type="project" value="TreeGrafter"/>
</dbReference>
<dbReference type="EC" id="3.1.26.5" evidence="6 7"/>
<gene>
    <name evidence="6" type="primary">rnpA</name>
    <name evidence="8" type="ORF">EI71_01364</name>
</gene>
<evidence type="ECO:0000256" key="3">
    <source>
        <dbReference type="ARBA" id="ARBA00022759"/>
    </source>
</evidence>
<dbReference type="GO" id="GO:0001682">
    <property type="term" value="P:tRNA 5'-leader removal"/>
    <property type="evidence" value="ECO:0007669"/>
    <property type="project" value="UniProtKB-UniRule"/>
</dbReference>
<dbReference type="GO" id="GO:0000049">
    <property type="term" value="F:tRNA binding"/>
    <property type="evidence" value="ECO:0007669"/>
    <property type="project" value="UniProtKB-UniRule"/>
</dbReference>
<keyword evidence="5 6" id="KW-0694">RNA-binding</keyword>
<accession>A0A397RTV5</accession>
<protein>
    <recommendedName>
        <fullName evidence="6 7">Ribonuclease P protein component</fullName>
        <shortName evidence="6">RNase P protein</shortName>
        <shortName evidence="6">RNaseP protein</shortName>
        <ecNumber evidence="6 7">3.1.26.5</ecNumber>
    </recommendedName>
    <alternativeName>
        <fullName evidence="6">Protein C5</fullName>
    </alternativeName>
</protein>
<comment type="subunit">
    <text evidence="6">Consists of a catalytic RNA component (M1 or rnpB) and a protein subunit.</text>
</comment>
<dbReference type="InterPro" id="IPR020568">
    <property type="entry name" value="Ribosomal_Su5_D2-typ_SF"/>
</dbReference>
<dbReference type="InterPro" id="IPR000100">
    <property type="entry name" value="RNase_P"/>
</dbReference>
<dbReference type="PANTHER" id="PTHR33992:SF1">
    <property type="entry name" value="RIBONUCLEASE P PROTEIN COMPONENT"/>
    <property type="match status" value="1"/>
</dbReference>
<comment type="caution">
    <text evidence="8">The sequence shown here is derived from an EMBL/GenBank/DDBJ whole genome shotgun (WGS) entry which is preliminary data.</text>
</comment>
<evidence type="ECO:0000313" key="9">
    <source>
        <dbReference type="Proteomes" id="UP000266506"/>
    </source>
</evidence>
<proteinExistence type="inferred from homology"/>
<keyword evidence="2 6" id="KW-0540">Nuclease</keyword>
<keyword evidence="4 6" id="KW-0378">Hydrolase</keyword>
<dbReference type="FunCoup" id="A0A397RTV5">
    <property type="interactions" value="162"/>
</dbReference>
<dbReference type="OrthoDB" id="9810867at2"/>
<dbReference type="AlphaFoldDB" id="A0A397RTV5"/>
<dbReference type="InParanoid" id="A0A397RTV5"/>
<reference evidence="8 9" key="1">
    <citation type="submission" date="2018-08" db="EMBL/GenBank/DDBJ databases">
        <title>Genomic Encyclopedia of Archaeal and Bacterial Type Strains, Phase II (KMG-II): from individual species to whole genera.</title>
        <authorList>
            <person name="Goeker M."/>
        </authorList>
    </citation>
    <scope>NUCLEOTIDE SEQUENCE [LARGE SCALE GENOMIC DNA]</scope>
    <source>
        <strain evidence="8 9">ATCC 27112</strain>
    </source>
</reference>
<organism evidence="8 9">
    <name type="scientific">Anaeroplasma bactoclasticum</name>
    <dbReference type="NCBI Taxonomy" id="2088"/>
    <lineage>
        <taxon>Bacteria</taxon>
        <taxon>Bacillati</taxon>
        <taxon>Mycoplasmatota</taxon>
        <taxon>Mollicutes</taxon>
        <taxon>Anaeroplasmatales</taxon>
        <taxon>Anaeroplasmataceae</taxon>
        <taxon>Anaeroplasma</taxon>
    </lineage>
</organism>
<dbReference type="NCBIfam" id="TIGR00188">
    <property type="entry name" value="rnpA"/>
    <property type="match status" value="1"/>
</dbReference>
<evidence type="ECO:0000256" key="2">
    <source>
        <dbReference type="ARBA" id="ARBA00022722"/>
    </source>
</evidence>
<dbReference type="InterPro" id="IPR014721">
    <property type="entry name" value="Ribsml_uS5_D2-typ_fold_subgr"/>
</dbReference>
<dbReference type="Pfam" id="PF00825">
    <property type="entry name" value="Ribonuclease_P"/>
    <property type="match status" value="1"/>
</dbReference>
<dbReference type="GO" id="GO:0042781">
    <property type="term" value="F:3'-tRNA processing endoribonuclease activity"/>
    <property type="evidence" value="ECO:0007669"/>
    <property type="project" value="TreeGrafter"/>
</dbReference>
<evidence type="ECO:0000256" key="6">
    <source>
        <dbReference type="HAMAP-Rule" id="MF_00227"/>
    </source>
</evidence>
<dbReference type="HAMAP" id="MF_00227">
    <property type="entry name" value="RNase_P"/>
    <property type="match status" value="1"/>
</dbReference>
<evidence type="ECO:0000256" key="7">
    <source>
        <dbReference type="NCBIfam" id="TIGR00188"/>
    </source>
</evidence>
<evidence type="ECO:0000256" key="1">
    <source>
        <dbReference type="ARBA" id="ARBA00022694"/>
    </source>
</evidence>
<evidence type="ECO:0000256" key="5">
    <source>
        <dbReference type="ARBA" id="ARBA00022884"/>
    </source>
</evidence>
<dbReference type="PANTHER" id="PTHR33992">
    <property type="entry name" value="RIBONUCLEASE P PROTEIN COMPONENT"/>
    <property type="match status" value="1"/>
</dbReference>
<dbReference type="Proteomes" id="UP000266506">
    <property type="component" value="Unassembled WGS sequence"/>
</dbReference>
<dbReference type="SUPFAM" id="SSF54211">
    <property type="entry name" value="Ribosomal protein S5 domain 2-like"/>
    <property type="match status" value="1"/>
</dbReference>
<comment type="catalytic activity">
    <reaction evidence="6">
        <text>Endonucleolytic cleavage of RNA, removing 5'-extranucleotides from tRNA precursor.</text>
        <dbReference type="EC" id="3.1.26.5"/>
    </reaction>
</comment>
<name>A0A397RTV5_9MOLU</name>
<dbReference type="EMBL" id="QXEV01000016">
    <property type="protein sequence ID" value="RIA75545.1"/>
    <property type="molecule type" value="Genomic_DNA"/>
</dbReference>
<evidence type="ECO:0000256" key="4">
    <source>
        <dbReference type="ARBA" id="ARBA00022801"/>
    </source>
</evidence>
<dbReference type="RefSeq" id="WP_119016492.1">
    <property type="nucleotide sequence ID" value="NZ_QXEV01000016.1"/>
</dbReference>
<dbReference type="Gene3D" id="3.30.230.10">
    <property type="match status" value="1"/>
</dbReference>
<keyword evidence="3 6" id="KW-0255">Endonuclease</keyword>